<evidence type="ECO:0000313" key="3">
    <source>
        <dbReference type="Proteomes" id="UP001642487"/>
    </source>
</evidence>
<sequence length="225" mass="24334">MAIFCFQITLYNSASFLTISIPISTTAPSSSSPSLLWNSSSFDKSGWNPSFEETLLTAARLPADRLAGRTQFSNELASFGGRSNPCSGNSQRPPLWTNYFHGQASASREPQTTLNDYLTMLPSLRSYSGAGIDMAHLLPLHPLLAQPPPPPRTTTANGVNVQQNQAVARQRRQENQVRWNNGGGRAVGGRPAAEQQPPQDVIDLNCEENDCSSDGSEGLDLTLSL</sequence>
<protein>
    <recommendedName>
        <fullName evidence="4">Growth-regulating factor</fullName>
    </recommendedName>
</protein>
<dbReference type="EMBL" id="OZ021737">
    <property type="protein sequence ID" value="CAK9318758.1"/>
    <property type="molecule type" value="Genomic_DNA"/>
</dbReference>
<name>A0ABP0YI71_9ROSI</name>
<feature type="region of interest" description="Disordered" evidence="1">
    <location>
        <begin position="170"/>
        <end position="198"/>
    </location>
</feature>
<keyword evidence="3" id="KW-1185">Reference proteome</keyword>
<proteinExistence type="predicted"/>
<dbReference type="Proteomes" id="UP001642487">
    <property type="component" value="Chromosome 3"/>
</dbReference>
<reference evidence="2 3" key="1">
    <citation type="submission" date="2024-03" db="EMBL/GenBank/DDBJ databases">
        <authorList>
            <person name="Gkanogiannis A."/>
            <person name="Becerra Lopez-Lavalle L."/>
        </authorList>
    </citation>
    <scope>NUCLEOTIDE SEQUENCE [LARGE SCALE GENOMIC DNA]</scope>
</reference>
<organism evidence="2 3">
    <name type="scientific">Citrullus colocynthis</name>
    <name type="common">colocynth</name>
    <dbReference type="NCBI Taxonomy" id="252529"/>
    <lineage>
        <taxon>Eukaryota</taxon>
        <taxon>Viridiplantae</taxon>
        <taxon>Streptophyta</taxon>
        <taxon>Embryophyta</taxon>
        <taxon>Tracheophyta</taxon>
        <taxon>Spermatophyta</taxon>
        <taxon>Magnoliopsida</taxon>
        <taxon>eudicotyledons</taxon>
        <taxon>Gunneridae</taxon>
        <taxon>Pentapetalae</taxon>
        <taxon>rosids</taxon>
        <taxon>fabids</taxon>
        <taxon>Cucurbitales</taxon>
        <taxon>Cucurbitaceae</taxon>
        <taxon>Benincaseae</taxon>
        <taxon>Citrullus</taxon>
    </lineage>
</organism>
<gene>
    <name evidence="2" type="ORF">CITCOLO1_LOCUS10730</name>
</gene>
<accession>A0ABP0YI71</accession>
<evidence type="ECO:0008006" key="4">
    <source>
        <dbReference type="Google" id="ProtNLM"/>
    </source>
</evidence>
<evidence type="ECO:0000313" key="2">
    <source>
        <dbReference type="EMBL" id="CAK9318758.1"/>
    </source>
</evidence>
<evidence type="ECO:0000256" key="1">
    <source>
        <dbReference type="SAM" id="MobiDB-lite"/>
    </source>
</evidence>